<dbReference type="InterPro" id="IPR036056">
    <property type="entry name" value="Fibrinogen-like_C"/>
</dbReference>
<dbReference type="Proteomes" id="UP001431783">
    <property type="component" value="Unassembled WGS sequence"/>
</dbReference>
<dbReference type="InterPro" id="IPR020837">
    <property type="entry name" value="Fibrinogen_CS"/>
</dbReference>
<feature type="coiled-coil region" evidence="2">
    <location>
        <begin position="164"/>
        <end position="198"/>
    </location>
</feature>
<dbReference type="PROSITE" id="PS00514">
    <property type="entry name" value="FIBRINOGEN_C_1"/>
    <property type="match status" value="1"/>
</dbReference>
<gene>
    <name evidence="4" type="ORF">WA026_014644</name>
</gene>
<evidence type="ECO:0000256" key="2">
    <source>
        <dbReference type="SAM" id="Coils"/>
    </source>
</evidence>
<keyword evidence="1" id="KW-1015">Disulfide bond</keyword>
<dbReference type="PANTHER" id="PTHR19143:SF444">
    <property type="entry name" value="PROTEIN SCABROUS"/>
    <property type="match status" value="1"/>
</dbReference>
<dbReference type="InterPro" id="IPR014716">
    <property type="entry name" value="Fibrinogen_a/b/g_C_1"/>
</dbReference>
<evidence type="ECO:0000256" key="1">
    <source>
        <dbReference type="ARBA" id="ARBA00023157"/>
    </source>
</evidence>
<accession>A0AAW1VFN6</accession>
<dbReference type="EMBL" id="JARQZJ010000128">
    <property type="protein sequence ID" value="KAK9891406.1"/>
    <property type="molecule type" value="Genomic_DNA"/>
</dbReference>
<evidence type="ECO:0000259" key="3">
    <source>
        <dbReference type="PROSITE" id="PS51406"/>
    </source>
</evidence>
<dbReference type="SUPFAM" id="SSF56496">
    <property type="entry name" value="Fibrinogen C-terminal domain-like"/>
    <property type="match status" value="1"/>
</dbReference>
<dbReference type="SMART" id="SM00186">
    <property type="entry name" value="FBG"/>
    <property type="match status" value="1"/>
</dbReference>
<sequence length="480" mass="55516">MKAVQLETTYNAKKLQEMQNRDISKEIPTDRPYRHQRVLKKHIIELEKNSKAMHKENIHMKTKLLRLEEEIRLLQKNAHVQDSLRKYDRINGNEIENYIRTNKVHHVGAENDDLLLNLTTQQHKNTESIANLTKQLNDFDKLHLSLLELLENVESIEYKVDNTFPEIRKEISKVEVQANEAKAELSNLQGEMKNSRNTVKAIGVSVSNLQDKEAEDHRFLKEVDSRVQNLIRSNSLQTSKLHDHILKAESVSVDSNATKSTIHLVQELKSFEKEYKNIVNKLPYDCSSVSGPNGIYLISPGGGEPILANCEDGWTTIQKRYDGSVDFNQNWNDYSNGFGSSTGEHWIGNRNIHHLTKNNCSVLQINMKDIYGKYWQANYDDFRVFDYSNGFKLVVDRYHGNASDALDYQNNMEFSTVDNDRDISNTHCASNYEGGWWFSHCQHANLNGRYNLGLTWFDSSRNEWIAISNSEMRVKSRETC</sequence>
<reference evidence="4 5" key="1">
    <citation type="submission" date="2023-03" db="EMBL/GenBank/DDBJ databases">
        <title>Genome insight into feeding habits of ladybird beetles.</title>
        <authorList>
            <person name="Li H.-S."/>
            <person name="Huang Y.-H."/>
            <person name="Pang H."/>
        </authorList>
    </citation>
    <scope>NUCLEOTIDE SEQUENCE [LARGE SCALE GENOMIC DNA]</scope>
    <source>
        <strain evidence="4">SYSU_2023b</strain>
        <tissue evidence="4">Whole body</tissue>
    </source>
</reference>
<dbReference type="GO" id="GO:0005615">
    <property type="term" value="C:extracellular space"/>
    <property type="evidence" value="ECO:0007669"/>
    <property type="project" value="TreeGrafter"/>
</dbReference>
<dbReference type="CDD" id="cd00087">
    <property type="entry name" value="FReD"/>
    <property type="match status" value="1"/>
</dbReference>
<feature type="domain" description="Fibrinogen C-terminal" evidence="3">
    <location>
        <begin position="277"/>
        <end position="478"/>
    </location>
</feature>
<dbReference type="AlphaFoldDB" id="A0AAW1VFN6"/>
<evidence type="ECO:0000313" key="5">
    <source>
        <dbReference type="Proteomes" id="UP001431783"/>
    </source>
</evidence>
<keyword evidence="2" id="KW-0175">Coiled coil</keyword>
<proteinExistence type="predicted"/>
<dbReference type="Gene3D" id="3.90.215.10">
    <property type="entry name" value="Gamma Fibrinogen, chain A, domain 1"/>
    <property type="match status" value="1"/>
</dbReference>
<dbReference type="Pfam" id="PF00147">
    <property type="entry name" value="Fibrinogen_C"/>
    <property type="match status" value="1"/>
</dbReference>
<comment type="caution">
    <text evidence="4">The sequence shown here is derived from an EMBL/GenBank/DDBJ whole genome shotgun (WGS) entry which is preliminary data.</text>
</comment>
<dbReference type="InterPro" id="IPR050373">
    <property type="entry name" value="Fibrinogen_C-term_domain"/>
</dbReference>
<dbReference type="PANTHER" id="PTHR19143">
    <property type="entry name" value="FIBRINOGEN/TENASCIN/ANGIOPOEITIN"/>
    <property type="match status" value="1"/>
</dbReference>
<evidence type="ECO:0000313" key="4">
    <source>
        <dbReference type="EMBL" id="KAK9891406.1"/>
    </source>
</evidence>
<dbReference type="PROSITE" id="PS51406">
    <property type="entry name" value="FIBRINOGEN_C_2"/>
    <property type="match status" value="1"/>
</dbReference>
<organism evidence="4 5">
    <name type="scientific">Henosepilachna vigintioctopunctata</name>
    <dbReference type="NCBI Taxonomy" id="420089"/>
    <lineage>
        <taxon>Eukaryota</taxon>
        <taxon>Metazoa</taxon>
        <taxon>Ecdysozoa</taxon>
        <taxon>Arthropoda</taxon>
        <taxon>Hexapoda</taxon>
        <taxon>Insecta</taxon>
        <taxon>Pterygota</taxon>
        <taxon>Neoptera</taxon>
        <taxon>Endopterygota</taxon>
        <taxon>Coleoptera</taxon>
        <taxon>Polyphaga</taxon>
        <taxon>Cucujiformia</taxon>
        <taxon>Coccinelloidea</taxon>
        <taxon>Coccinellidae</taxon>
        <taxon>Epilachninae</taxon>
        <taxon>Epilachnini</taxon>
        <taxon>Henosepilachna</taxon>
    </lineage>
</organism>
<dbReference type="InterPro" id="IPR002181">
    <property type="entry name" value="Fibrinogen_a/b/g_C_dom"/>
</dbReference>
<protein>
    <recommendedName>
        <fullName evidence="3">Fibrinogen C-terminal domain-containing protein</fullName>
    </recommendedName>
</protein>
<name>A0AAW1VFN6_9CUCU</name>
<keyword evidence="5" id="KW-1185">Reference proteome</keyword>